<dbReference type="RefSeq" id="WP_098007273.1">
    <property type="nucleotide sequence ID" value="NZ_NUVX01000110.1"/>
</dbReference>
<reference evidence="1 2" key="1">
    <citation type="submission" date="2017-09" db="EMBL/GenBank/DDBJ databases">
        <title>Large-scale bioinformatics analysis of Bacillus genomes uncovers conserved roles of natural products in bacterial physiology.</title>
        <authorList>
            <consortium name="Agbiome Team Llc"/>
            <person name="Bleich R.M."/>
            <person name="Grubbs K.J."/>
            <person name="Santa Maria K.C."/>
            <person name="Allen S.E."/>
            <person name="Farag S."/>
            <person name="Shank E.A."/>
            <person name="Bowers A."/>
        </authorList>
    </citation>
    <scope>NUCLEOTIDE SEQUENCE [LARGE SCALE GENOMIC DNA]</scope>
    <source>
        <strain evidence="1 2">AFS085496</strain>
    </source>
</reference>
<dbReference type="Proteomes" id="UP000224003">
    <property type="component" value="Unassembled WGS sequence"/>
</dbReference>
<dbReference type="AlphaFoldDB" id="A0A9X6WH12"/>
<name>A0A9X6WH12_BACTU</name>
<proteinExistence type="predicted"/>
<organism evidence="1 2">
    <name type="scientific">Bacillus thuringiensis</name>
    <dbReference type="NCBI Taxonomy" id="1428"/>
    <lineage>
        <taxon>Bacteria</taxon>
        <taxon>Bacillati</taxon>
        <taxon>Bacillota</taxon>
        <taxon>Bacilli</taxon>
        <taxon>Bacillales</taxon>
        <taxon>Bacillaceae</taxon>
        <taxon>Bacillus</taxon>
        <taxon>Bacillus cereus group</taxon>
    </lineage>
</organism>
<protein>
    <submittedName>
        <fullName evidence="1">Uncharacterized protein</fullName>
    </submittedName>
</protein>
<dbReference type="EMBL" id="NUVX01000110">
    <property type="protein sequence ID" value="PFJ25586.1"/>
    <property type="molecule type" value="Genomic_DNA"/>
</dbReference>
<gene>
    <name evidence="1" type="ORF">COJ15_35600</name>
</gene>
<accession>A0A9X6WH12</accession>
<evidence type="ECO:0000313" key="2">
    <source>
        <dbReference type="Proteomes" id="UP000224003"/>
    </source>
</evidence>
<sequence length="59" mass="7035">MRNDDKNIFSINDKEKVEKFLEDKRKQEKEVEETLRKNTETVVENAKQAIQKGINNIEK</sequence>
<comment type="caution">
    <text evidence="1">The sequence shown here is derived from an EMBL/GenBank/DDBJ whole genome shotgun (WGS) entry which is preliminary data.</text>
</comment>
<evidence type="ECO:0000313" key="1">
    <source>
        <dbReference type="EMBL" id="PFJ25586.1"/>
    </source>
</evidence>